<evidence type="ECO:0000256" key="3">
    <source>
        <dbReference type="ARBA" id="ARBA00023134"/>
    </source>
</evidence>
<feature type="compositionally biased region" description="Basic and acidic residues" evidence="6">
    <location>
        <begin position="646"/>
        <end position="655"/>
    </location>
</feature>
<dbReference type="PROSITE" id="PS51421">
    <property type="entry name" value="RAS"/>
    <property type="match status" value="1"/>
</dbReference>
<evidence type="ECO:0000256" key="5">
    <source>
        <dbReference type="ARBA" id="ARBA00023289"/>
    </source>
</evidence>
<protein>
    <submittedName>
        <fullName evidence="7">(California timema) hypothetical protein</fullName>
    </submittedName>
</protein>
<keyword evidence="4" id="KW-0449">Lipoprotein</keyword>
<dbReference type="Gene3D" id="3.40.50.300">
    <property type="entry name" value="P-loop containing nucleotide triphosphate hydrolases"/>
    <property type="match status" value="1"/>
</dbReference>
<dbReference type="InterPro" id="IPR030697">
    <property type="entry name" value="Rab29/Rab38/Rab32"/>
</dbReference>
<feature type="compositionally biased region" description="Low complexity" evidence="6">
    <location>
        <begin position="164"/>
        <end position="175"/>
    </location>
</feature>
<feature type="compositionally biased region" description="Basic and acidic residues" evidence="6">
    <location>
        <begin position="590"/>
        <end position="599"/>
    </location>
</feature>
<sequence length="914" mass="99986">MYDRLCVDAPLTPNNENNHNNTRWAYYVLSSGCKRLEGDTLYEAENSRQCDRAVYPHFHGREEGGDYLVKTTLNKPDLGLNLDLPVIDSLVYYESGALEYAATEAGYCFLLPASVANALVLSSTAEDGEIEVRISVGLDGKLKSVRAFRHLALFVTMESKQVPNKSGNSGESSGKSTEDKAKEGAIPKVLTEPGRVKTGGKLGAIRTSLLEVGGGSFKLSKKNKTEKSADKSSGATKKKTKRFGKNKTDEDKKNPVKEESDASKEPPKQSKPSKASQLVRRLSIGKYKSGKSSTAPSTADPSPISLKSEKDILEYDVESVASSSNSTEVQGSDGDAFSHEDAFVSPVSLKENQSMTKLLEVSKAATEAPPTESDVTMKPDIPPRLKKSKSNEGVQPETHQPAEDGVQPETHQPAEDCVQPETHQPAEDCVQPETHQPAEDGVQPETRQPAEDESLTPTEGLPDKLVYNDNVNTISPEKTPQVVRVSSRILDGSENLALQYYQGNPSGEVNLKSVTVAKFDSSTSHVSDDEIRHSLDSIDLNNKSSPVLHQTATPQSNPIEDEVDPASSSVIGSANWMSHQRSSKASPDTATRELDRDANPESPQTTPLTAKAQILSLTNPIILKHKKLNEDITKFLDRESEVNSRLSVERGDKDTPTIVAESDAQDSDEEFGDALTKEDPLLSDLTAVMSESDAAGASTEAQGSGDKREHLYKILVIGELGTGKTSIIKRYVHQFFSQHYRATIGVDFALKVLNWDTNTIIRLQLWDIAGQERFGNMTRVYYKEAVGAFIVFDVTRAATFDAVVKWKQDLDTKVQLPDGSPIPCVLLANKCDQQKEGLVNNPAKMEEYCKERGFTGWYETSAKENINIEEAARLLVTKILQNDKLIHQNDSANEDKFAIDGKKSDEKSGKSCAC</sequence>
<organism evidence="7">
    <name type="scientific">Timema californicum</name>
    <name type="common">California timema</name>
    <name type="synonym">Walking stick</name>
    <dbReference type="NCBI Taxonomy" id="61474"/>
    <lineage>
        <taxon>Eukaryota</taxon>
        <taxon>Metazoa</taxon>
        <taxon>Ecdysozoa</taxon>
        <taxon>Arthropoda</taxon>
        <taxon>Hexapoda</taxon>
        <taxon>Insecta</taxon>
        <taxon>Pterygota</taxon>
        <taxon>Neoptera</taxon>
        <taxon>Polyneoptera</taxon>
        <taxon>Phasmatodea</taxon>
        <taxon>Timematodea</taxon>
        <taxon>Timematoidea</taxon>
        <taxon>Timematidae</taxon>
        <taxon>Timema</taxon>
    </lineage>
</organism>
<dbReference type="GO" id="GO:0045335">
    <property type="term" value="C:phagocytic vesicle"/>
    <property type="evidence" value="ECO:0007669"/>
    <property type="project" value="TreeGrafter"/>
</dbReference>
<evidence type="ECO:0000313" key="7">
    <source>
        <dbReference type="EMBL" id="CAD7574543.1"/>
    </source>
</evidence>
<dbReference type="GO" id="GO:0005770">
    <property type="term" value="C:late endosome"/>
    <property type="evidence" value="ECO:0007669"/>
    <property type="project" value="TreeGrafter"/>
</dbReference>
<dbReference type="SMART" id="SM00174">
    <property type="entry name" value="RHO"/>
    <property type="match status" value="1"/>
</dbReference>
<keyword evidence="3" id="KW-0342">GTP-binding</keyword>
<dbReference type="FunFam" id="3.40.50.300:FF:000222">
    <property type="entry name" value="RAB32, member RAS oncogene family"/>
    <property type="match status" value="1"/>
</dbReference>
<keyword evidence="2" id="KW-0547">Nucleotide-binding</keyword>
<dbReference type="PROSITE" id="PS51419">
    <property type="entry name" value="RAB"/>
    <property type="match status" value="1"/>
</dbReference>
<feature type="compositionally biased region" description="Basic and acidic residues" evidence="6">
    <location>
        <begin position="246"/>
        <end position="268"/>
    </location>
</feature>
<dbReference type="NCBIfam" id="TIGR00231">
    <property type="entry name" value="small_GTP"/>
    <property type="match status" value="1"/>
</dbReference>
<feature type="compositionally biased region" description="Polar residues" evidence="6">
    <location>
        <begin position="542"/>
        <end position="558"/>
    </location>
</feature>
<dbReference type="PANTHER" id="PTHR47981">
    <property type="entry name" value="RAB FAMILY"/>
    <property type="match status" value="1"/>
</dbReference>
<dbReference type="InterPro" id="IPR005225">
    <property type="entry name" value="Small_GTP-bd"/>
</dbReference>
<dbReference type="Pfam" id="PF00071">
    <property type="entry name" value="Ras"/>
    <property type="match status" value="1"/>
</dbReference>
<dbReference type="GO" id="GO:0005802">
    <property type="term" value="C:trans-Golgi network"/>
    <property type="evidence" value="ECO:0007669"/>
    <property type="project" value="InterPro"/>
</dbReference>
<feature type="region of interest" description="Disordered" evidence="6">
    <location>
        <begin position="542"/>
        <end position="608"/>
    </location>
</feature>
<evidence type="ECO:0000256" key="6">
    <source>
        <dbReference type="SAM" id="MobiDB-lite"/>
    </source>
</evidence>
<dbReference type="SUPFAM" id="SSF52540">
    <property type="entry name" value="P-loop containing nucleoside triphosphate hydrolases"/>
    <property type="match status" value="1"/>
</dbReference>
<feature type="region of interest" description="Disordered" evidence="6">
    <location>
        <begin position="220"/>
        <end position="339"/>
    </location>
</feature>
<dbReference type="GO" id="GO:0005525">
    <property type="term" value="F:GTP binding"/>
    <property type="evidence" value="ECO:0007669"/>
    <property type="project" value="UniProtKB-KW"/>
</dbReference>
<gene>
    <name evidence="7" type="ORF">TCMB3V08_LOCUS7154</name>
</gene>
<dbReference type="PANTHER" id="PTHR47981:SF39">
    <property type="entry name" value="RAS-RELATED PROTEIN RAB"/>
    <property type="match status" value="1"/>
</dbReference>
<feature type="region of interest" description="Disordered" evidence="6">
    <location>
        <begin position="646"/>
        <end position="671"/>
    </location>
</feature>
<evidence type="ECO:0000256" key="4">
    <source>
        <dbReference type="ARBA" id="ARBA00023288"/>
    </source>
</evidence>
<feature type="compositionally biased region" description="Basic and acidic residues" evidence="6">
    <location>
        <begin position="176"/>
        <end position="185"/>
    </location>
</feature>
<feature type="compositionally biased region" description="Polar residues" evidence="6">
    <location>
        <begin position="320"/>
        <end position="330"/>
    </location>
</feature>
<dbReference type="EMBL" id="OE182434">
    <property type="protein sequence ID" value="CAD7574543.1"/>
    <property type="molecule type" value="Genomic_DNA"/>
</dbReference>
<dbReference type="InterPro" id="IPR027417">
    <property type="entry name" value="P-loop_NTPase"/>
</dbReference>
<reference evidence="7" key="1">
    <citation type="submission" date="2020-11" db="EMBL/GenBank/DDBJ databases">
        <authorList>
            <person name="Tran Van P."/>
        </authorList>
    </citation>
    <scope>NUCLEOTIDE SEQUENCE</scope>
</reference>
<feature type="compositionally biased region" description="Low complexity" evidence="6">
    <location>
        <begin position="292"/>
        <end position="305"/>
    </location>
</feature>
<name>A0A7R9J895_TIMCA</name>
<comment type="similarity">
    <text evidence="1">Belongs to the small GTPase superfamily. Rab family.</text>
</comment>
<dbReference type="SMART" id="SM00175">
    <property type="entry name" value="RAB"/>
    <property type="match status" value="1"/>
</dbReference>
<feature type="compositionally biased region" description="Basic residues" evidence="6">
    <location>
        <begin position="236"/>
        <end position="245"/>
    </location>
</feature>
<feature type="region of interest" description="Disordered" evidence="6">
    <location>
        <begin position="160"/>
        <end position="198"/>
    </location>
</feature>
<keyword evidence="5" id="KW-0636">Prenylation</keyword>
<proteinExistence type="inferred from homology"/>
<accession>A0A7R9J895</accession>
<dbReference type="GO" id="GO:0008333">
    <property type="term" value="P:endosome to lysosome transport"/>
    <property type="evidence" value="ECO:0007669"/>
    <property type="project" value="TreeGrafter"/>
</dbReference>
<feature type="region of interest" description="Disordered" evidence="6">
    <location>
        <begin position="360"/>
        <end position="473"/>
    </location>
</feature>
<evidence type="ECO:0000256" key="1">
    <source>
        <dbReference type="ARBA" id="ARBA00006270"/>
    </source>
</evidence>
<evidence type="ECO:0000256" key="2">
    <source>
        <dbReference type="ARBA" id="ARBA00022741"/>
    </source>
</evidence>
<dbReference type="GO" id="GO:0005764">
    <property type="term" value="C:lysosome"/>
    <property type="evidence" value="ECO:0007669"/>
    <property type="project" value="TreeGrafter"/>
</dbReference>
<dbReference type="GO" id="GO:0090385">
    <property type="term" value="P:phagosome-lysosome fusion"/>
    <property type="evidence" value="ECO:0007669"/>
    <property type="project" value="TreeGrafter"/>
</dbReference>
<dbReference type="CDD" id="cd04107">
    <property type="entry name" value="Rab32_Rab38"/>
    <property type="match status" value="1"/>
</dbReference>
<dbReference type="InterPro" id="IPR001806">
    <property type="entry name" value="Small_GTPase"/>
</dbReference>
<dbReference type="SMART" id="SM00176">
    <property type="entry name" value="RAN"/>
    <property type="match status" value="1"/>
</dbReference>
<dbReference type="AlphaFoldDB" id="A0A7R9J895"/>
<feature type="compositionally biased region" description="Polar residues" evidence="6">
    <location>
        <begin position="566"/>
        <end position="589"/>
    </location>
</feature>
<dbReference type="SMART" id="SM00173">
    <property type="entry name" value="RAS"/>
    <property type="match status" value="1"/>
</dbReference>
<dbReference type="PRINTS" id="PR00449">
    <property type="entry name" value="RASTRNSFRMNG"/>
</dbReference>
<dbReference type="GO" id="GO:0003924">
    <property type="term" value="F:GTPase activity"/>
    <property type="evidence" value="ECO:0007669"/>
    <property type="project" value="InterPro"/>
</dbReference>